<dbReference type="AlphaFoldDB" id="A0A2Z2KAH1"/>
<proteinExistence type="predicted"/>
<dbReference type="RefSeq" id="WP_087916592.1">
    <property type="nucleotide sequence ID" value="NZ_CP021780.1"/>
</dbReference>
<reference evidence="1 2" key="1">
    <citation type="submission" date="2017-06" db="EMBL/GenBank/DDBJ databases">
        <title>Complete genome sequence of Paenibacillus donghaensis KCTC 13049T isolated from East Sea sediment, South Korea.</title>
        <authorList>
            <person name="Jung B.K."/>
            <person name="Hong S.-J."/>
            <person name="Shin J.-H."/>
        </authorList>
    </citation>
    <scope>NUCLEOTIDE SEQUENCE [LARGE SCALE GENOMIC DNA]</scope>
    <source>
        <strain evidence="1 2">KCTC 13049</strain>
    </source>
</reference>
<evidence type="ECO:0000313" key="1">
    <source>
        <dbReference type="EMBL" id="ASA22594.1"/>
    </source>
</evidence>
<dbReference type="EMBL" id="CP021780">
    <property type="protein sequence ID" value="ASA22594.1"/>
    <property type="molecule type" value="Genomic_DNA"/>
</dbReference>
<protein>
    <submittedName>
        <fullName evidence="1">Uncharacterized protein</fullName>
    </submittedName>
</protein>
<dbReference type="KEGG" id="pdh:B9T62_18480"/>
<dbReference type="OrthoDB" id="2971507at2"/>
<dbReference type="Proteomes" id="UP000249890">
    <property type="component" value="Chromosome"/>
</dbReference>
<gene>
    <name evidence="1" type="ORF">B9T62_18480</name>
</gene>
<accession>A0A2Z2KAH1</accession>
<name>A0A2Z2KAH1_9BACL</name>
<organism evidence="1 2">
    <name type="scientific">Paenibacillus donghaensis</name>
    <dbReference type="NCBI Taxonomy" id="414771"/>
    <lineage>
        <taxon>Bacteria</taxon>
        <taxon>Bacillati</taxon>
        <taxon>Bacillota</taxon>
        <taxon>Bacilli</taxon>
        <taxon>Bacillales</taxon>
        <taxon>Paenibacillaceae</taxon>
        <taxon>Paenibacillus</taxon>
    </lineage>
</organism>
<evidence type="ECO:0000313" key="2">
    <source>
        <dbReference type="Proteomes" id="UP000249890"/>
    </source>
</evidence>
<sequence length="112" mass="12959">MNIYDTVDCPYCGYENDMSHALTDGLSDDNKLDWECQKCDEEFEVTVEFEPSYSADKIVYHECDKCGTKTRNIYKRGMVFPFPESLEGKSFCKSCWAEAYLKECEKGSNIKL</sequence>
<keyword evidence="2" id="KW-1185">Reference proteome</keyword>